<evidence type="ECO:0000256" key="6">
    <source>
        <dbReference type="ARBA" id="ARBA00022722"/>
    </source>
</evidence>
<keyword evidence="21" id="KW-0863">Zinc-finger</keyword>
<feature type="domain" description="Integrase catalytic" evidence="24">
    <location>
        <begin position="468"/>
        <end position="639"/>
    </location>
</feature>
<sequence length="1023" mass="113820">MEALLKTSKLWRVTAGTQPEPEYTDPNARTPAEITLHDAWEDARDQAAGIIWLCLDESQQEAIRKVSSNPERMWDTLQELHEQQKPSSRYAALEALLSVRKTEDESLTTYLGRITALMSQYRALRPSDFTLGKFEDEMACVTALRGLDESYANFQANIFLQIDKISVDTLRATFQNEDGRRTLFSSDSTPSVTSAMRTFTPSTSSSLSRPPRPKCTFCGKPGHTEDDCWTKQKAIKRLQDQGNGSHLSMPTERASLASSDDNCSPISSDWIVDTGATRHMTPHRPWFTSYARKTTPIQLADNSIIYGEGVGSVVFTTQEGVELEITDVLHVPQLRNNLFSPFFLVRKRGFEMHAVGPSLAFVQPSTGARITAAIDSTNTGYLRGHTLNGPSLRKAALETANYATQISTCDMDINLWHRRCGHINTEQVRKMIQNGLVDGVKLTSASKPDPVCEPCIAGKQHRHNVPRNPHTPSERLLSIVHSDLKGPIPTATQEGYRYWITFIDDSSRIWALHFLRRKSEAFAAFKEFQAYAEVQHPGCRIAWLQQDGGGEYIGTEFKAHLAKHGIGLRTTEPDEPYQNGVAERANRTIAEGATALLREAKLSDWFWALAVAAFVYVRNRCPTSAIPDTTPHTNWSGQKPNLSHLRVFGCLAYVLVKKKKRRGFASHTKKCIFVGYKEGTKAWLLWDPAARKFEVSSHVQFDERVFPGNHTELTNPFGDLFQMPLPEANVSAHAESESGLHPILAMVPDAPSRGGDDKCNDLTPQSPYLPAVSTPPASPIQDMPPLSPLSPLSPLPESRIPSPIPEPQPAASTAQPGLAPKELAVGEDGMAVGLEDYGRGKRVRQPRVPWNYRGPQWPPSPTNNARQATADNNLEFFMSHDEAMEFAFECAAESAMSTSVAGPTTFAEAMKRPPDEALKWKEAAMAEMETMMKMGVVWVYKSESGETRIIIPVFIDDMTIVSKSVPEKQKFVSELKTRFDLRELGPTNWLLEGHGLWHCRSGSTYSTSWNALTCPTVIQSQHL</sequence>
<dbReference type="SUPFAM" id="SSF53098">
    <property type="entry name" value="Ribonuclease H-like"/>
    <property type="match status" value="1"/>
</dbReference>
<keyword evidence="17" id="KW-0917">Virion maturation</keyword>
<keyword evidence="21" id="KW-0862">Zinc</keyword>
<organism evidence="25 26">
    <name type="scientific">Cylindrobasidium torrendii FP15055 ss-10</name>
    <dbReference type="NCBI Taxonomy" id="1314674"/>
    <lineage>
        <taxon>Eukaryota</taxon>
        <taxon>Fungi</taxon>
        <taxon>Dikarya</taxon>
        <taxon>Basidiomycota</taxon>
        <taxon>Agaricomycotina</taxon>
        <taxon>Agaricomycetes</taxon>
        <taxon>Agaricomycetidae</taxon>
        <taxon>Agaricales</taxon>
        <taxon>Marasmiineae</taxon>
        <taxon>Physalacriaceae</taxon>
        <taxon>Cylindrobasidium</taxon>
    </lineage>
</organism>
<keyword evidence="9" id="KW-0255">Endonuclease</keyword>
<evidence type="ECO:0000256" key="9">
    <source>
        <dbReference type="ARBA" id="ARBA00022759"/>
    </source>
</evidence>
<evidence type="ECO:0000256" key="8">
    <source>
        <dbReference type="ARBA" id="ARBA00022741"/>
    </source>
</evidence>
<keyword evidence="11" id="KW-0067">ATP-binding</keyword>
<evidence type="ECO:0000259" key="24">
    <source>
        <dbReference type="PROSITE" id="PS50994"/>
    </source>
</evidence>
<evidence type="ECO:0000256" key="2">
    <source>
        <dbReference type="ARBA" id="ARBA00022578"/>
    </source>
</evidence>
<feature type="region of interest" description="Disordered" evidence="22">
    <location>
        <begin position="845"/>
        <end position="864"/>
    </location>
</feature>
<evidence type="ECO:0000256" key="22">
    <source>
        <dbReference type="SAM" id="MobiDB-lite"/>
    </source>
</evidence>
<dbReference type="InterPro" id="IPR001584">
    <property type="entry name" value="Integrase_cat-core"/>
</dbReference>
<keyword evidence="10" id="KW-0378">Hydrolase</keyword>
<protein>
    <recommendedName>
        <fullName evidence="27">Integrase catalytic domain-containing protein</fullName>
    </recommendedName>
</protein>
<evidence type="ECO:0000256" key="14">
    <source>
        <dbReference type="ARBA" id="ARBA00022908"/>
    </source>
</evidence>
<dbReference type="InterPro" id="IPR036397">
    <property type="entry name" value="RNaseH_sf"/>
</dbReference>
<dbReference type="GO" id="GO:0006508">
    <property type="term" value="P:proteolysis"/>
    <property type="evidence" value="ECO:0007669"/>
    <property type="project" value="UniProtKB-KW"/>
</dbReference>
<feature type="region of interest" description="Disordered" evidence="22">
    <location>
        <begin position="239"/>
        <end position="260"/>
    </location>
</feature>
<gene>
    <name evidence="25" type="ORF">CYLTODRAFT_443449</name>
</gene>
<dbReference type="GO" id="GO:0005634">
    <property type="term" value="C:nucleus"/>
    <property type="evidence" value="ECO:0007669"/>
    <property type="project" value="UniProtKB-ARBA"/>
</dbReference>
<dbReference type="Pfam" id="PF25597">
    <property type="entry name" value="SH3_retrovirus"/>
    <property type="match status" value="1"/>
</dbReference>
<evidence type="ECO:0000256" key="5">
    <source>
        <dbReference type="ARBA" id="ARBA00022695"/>
    </source>
</evidence>
<feature type="compositionally biased region" description="Low complexity" evidence="22">
    <location>
        <begin position="197"/>
        <end position="209"/>
    </location>
</feature>
<accession>A0A0D7BDN6</accession>
<evidence type="ECO:0000259" key="23">
    <source>
        <dbReference type="PROSITE" id="PS50158"/>
    </source>
</evidence>
<dbReference type="GO" id="GO:0004519">
    <property type="term" value="F:endonuclease activity"/>
    <property type="evidence" value="ECO:0007669"/>
    <property type="project" value="UniProtKB-KW"/>
</dbReference>
<dbReference type="PROSITE" id="PS50158">
    <property type="entry name" value="ZF_CCHC"/>
    <property type="match status" value="1"/>
</dbReference>
<dbReference type="InterPro" id="IPR001878">
    <property type="entry name" value="Znf_CCHC"/>
</dbReference>
<evidence type="ECO:0000256" key="4">
    <source>
        <dbReference type="ARBA" id="ARBA00022670"/>
    </source>
</evidence>
<evidence type="ECO:0000256" key="12">
    <source>
        <dbReference type="ARBA" id="ARBA00022842"/>
    </source>
</evidence>
<dbReference type="GO" id="GO:0003723">
    <property type="term" value="F:RNA binding"/>
    <property type="evidence" value="ECO:0007669"/>
    <property type="project" value="UniProtKB-KW"/>
</dbReference>
<evidence type="ECO:0000256" key="21">
    <source>
        <dbReference type="PROSITE-ProRule" id="PRU00047"/>
    </source>
</evidence>
<keyword evidence="7" id="KW-0479">Metal-binding</keyword>
<dbReference type="GO" id="GO:0003887">
    <property type="term" value="F:DNA-directed DNA polymerase activity"/>
    <property type="evidence" value="ECO:0007669"/>
    <property type="project" value="UniProtKB-KW"/>
</dbReference>
<evidence type="ECO:0000256" key="15">
    <source>
        <dbReference type="ARBA" id="ARBA00022918"/>
    </source>
</evidence>
<evidence type="ECO:0000313" key="26">
    <source>
        <dbReference type="Proteomes" id="UP000054007"/>
    </source>
</evidence>
<evidence type="ECO:0000256" key="1">
    <source>
        <dbReference type="ARBA" id="ARBA00002180"/>
    </source>
</evidence>
<keyword evidence="6" id="KW-0540">Nuclease</keyword>
<keyword evidence="5" id="KW-0548">Nucleotidyltransferase</keyword>
<evidence type="ECO:0000256" key="17">
    <source>
        <dbReference type="ARBA" id="ARBA00023113"/>
    </source>
</evidence>
<evidence type="ECO:0000256" key="18">
    <source>
        <dbReference type="ARBA" id="ARBA00023172"/>
    </source>
</evidence>
<dbReference type="GO" id="GO:0005524">
    <property type="term" value="F:ATP binding"/>
    <property type="evidence" value="ECO:0007669"/>
    <property type="project" value="UniProtKB-KW"/>
</dbReference>
<dbReference type="GO" id="GO:0008233">
    <property type="term" value="F:peptidase activity"/>
    <property type="evidence" value="ECO:0007669"/>
    <property type="project" value="UniProtKB-KW"/>
</dbReference>
<evidence type="ECO:0000256" key="10">
    <source>
        <dbReference type="ARBA" id="ARBA00022801"/>
    </source>
</evidence>
<dbReference type="OrthoDB" id="3257543at2759"/>
<feature type="region of interest" description="Disordered" evidence="22">
    <location>
        <begin position="194"/>
        <end position="213"/>
    </location>
</feature>
<evidence type="ECO:0000256" key="16">
    <source>
        <dbReference type="ARBA" id="ARBA00022932"/>
    </source>
</evidence>
<evidence type="ECO:0000256" key="19">
    <source>
        <dbReference type="ARBA" id="ARBA00048173"/>
    </source>
</evidence>
<comment type="catalytic activity">
    <reaction evidence="19">
        <text>DNA(n) + a 2'-deoxyribonucleoside 5'-triphosphate = DNA(n+1) + diphosphate</text>
        <dbReference type="Rhea" id="RHEA:22508"/>
        <dbReference type="Rhea" id="RHEA-COMP:17339"/>
        <dbReference type="Rhea" id="RHEA-COMP:17340"/>
        <dbReference type="ChEBI" id="CHEBI:33019"/>
        <dbReference type="ChEBI" id="CHEBI:61560"/>
        <dbReference type="ChEBI" id="CHEBI:173112"/>
        <dbReference type="EC" id="2.7.7.49"/>
    </reaction>
</comment>
<dbReference type="PANTHER" id="PTHR42648">
    <property type="entry name" value="TRANSPOSASE, PUTATIVE-RELATED"/>
    <property type="match status" value="1"/>
</dbReference>
<dbReference type="PROSITE" id="PS50994">
    <property type="entry name" value="INTEGRASE"/>
    <property type="match status" value="1"/>
</dbReference>
<keyword evidence="14" id="KW-0229">DNA integration</keyword>
<evidence type="ECO:0000256" key="3">
    <source>
        <dbReference type="ARBA" id="ARBA00022612"/>
    </source>
</evidence>
<evidence type="ECO:0008006" key="27">
    <source>
        <dbReference type="Google" id="ProtNLM"/>
    </source>
</evidence>
<keyword evidence="18" id="KW-0233">DNA recombination</keyword>
<keyword evidence="16" id="KW-0239">DNA-directed DNA polymerase</keyword>
<keyword evidence="12" id="KW-0460">Magnesium</keyword>
<reference evidence="25 26" key="1">
    <citation type="journal article" date="2015" name="Fungal Genet. Biol.">
        <title>Evolution of novel wood decay mechanisms in Agaricales revealed by the genome sequences of Fistulina hepatica and Cylindrobasidium torrendii.</title>
        <authorList>
            <person name="Floudas D."/>
            <person name="Held B.W."/>
            <person name="Riley R."/>
            <person name="Nagy L.G."/>
            <person name="Koehler G."/>
            <person name="Ransdell A.S."/>
            <person name="Younus H."/>
            <person name="Chow J."/>
            <person name="Chiniquy J."/>
            <person name="Lipzen A."/>
            <person name="Tritt A."/>
            <person name="Sun H."/>
            <person name="Haridas S."/>
            <person name="LaButti K."/>
            <person name="Ohm R.A."/>
            <person name="Kues U."/>
            <person name="Blanchette R.A."/>
            <person name="Grigoriev I.V."/>
            <person name="Minto R.E."/>
            <person name="Hibbett D.S."/>
        </authorList>
    </citation>
    <scope>NUCLEOTIDE SEQUENCE [LARGE SCALE GENOMIC DNA]</scope>
    <source>
        <strain evidence="25 26">FP15055 ss-10</strain>
    </source>
</reference>
<dbReference type="AlphaFoldDB" id="A0A0D7BDN6"/>
<dbReference type="GO" id="GO:0008270">
    <property type="term" value="F:zinc ion binding"/>
    <property type="evidence" value="ECO:0007669"/>
    <property type="project" value="UniProtKB-KW"/>
</dbReference>
<dbReference type="EMBL" id="KN880506">
    <property type="protein sequence ID" value="KIY68249.1"/>
    <property type="molecule type" value="Genomic_DNA"/>
</dbReference>
<evidence type="ECO:0000313" key="25">
    <source>
        <dbReference type="EMBL" id="KIY68249.1"/>
    </source>
</evidence>
<dbReference type="Gene3D" id="3.30.420.10">
    <property type="entry name" value="Ribonuclease H-like superfamily/Ribonuclease H"/>
    <property type="match status" value="1"/>
</dbReference>
<keyword evidence="13" id="KW-0694">RNA-binding</keyword>
<dbReference type="Pfam" id="PF22936">
    <property type="entry name" value="Pol_BBD"/>
    <property type="match status" value="1"/>
</dbReference>
<evidence type="ECO:0000256" key="20">
    <source>
        <dbReference type="ARBA" id="ARBA00049244"/>
    </source>
</evidence>
<name>A0A0D7BDN6_9AGAR</name>
<dbReference type="GO" id="GO:0032196">
    <property type="term" value="P:transposition"/>
    <property type="evidence" value="ECO:0007669"/>
    <property type="project" value="UniProtKB-KW"/>
</dbReference>
<dbReference type="GO" id="GO:0006310">
    <property type="term" value="P:DNA recombination"/>
    <property type="evidence" value="ECO:0007669"/>
    <property type="project" value="UniProtKB-KW"/>
</dbReference>
<dbReference type="InterPro" id="IPR025724">
    <property type="entry name" value="GAG-pre-integrase_dom"/>
</dbReference>
<evidence type="ECO:0000256" key="11">
    <source>
        <dbReference type="ARBA" id="ARBA00022840"/>
    </source>
</evidence>
<keyword evidence="26" id="KW-1185">Reference proteome</keyword>
<feature type="region of interest" description="Disordered" evidence="22">
    <location>
        <begin position="745"/>
        <end position="816"/>
    </location>
</feature>
<dbReference type="InterPro" id="IPR012337">
    <property type="entry name" value="RNaseH-like_sf"/>
</dbReference>
<keyword evidence="16" id="KW-0808">Transferase</keyword>
<dbReference type="PANTHER" id="PTHR42648:SF11">
    <property type="entry name" value="TRANSPOSON TY4-P GAG-POL POLYPROTEIN"/>
    <property type="match status" value="1"/>
</dbReference>
<dbReference type="GO" id="GO:0003964">
    <property type="term" value="F:RNA-directed DNA polymerase activity"/>
    <property type="evidence" value="ECO:0007669"/>
    <property type="project" value="UniProtKB-KW"/>
</dbReference>
<keyword evidence="15" id="KW-0695">RNA-directed DNA polymerase</keyword>
<comment type="function">
    <text evidence="1">The aspartyl protease (PR) mediates the proteolytic cleavages of the Gag and Gag-Pol polyproteins after assembly of the VLP.</text>
</comment>
<dbReference type="InterPro" id="IPR039537">
    <property type="entry name" value="Retrotran_Ty1/copia-like"/>
</dbReference>
<dbReference type="GO" id="GO:0015074">
    <property type="term" value="P:DNA integration"/>
    <property type="evidence" value="ECO:0007669"/>
    <property type="project" value="UniProtKB-KW"/>
</dbReference>
<proteinExistence type="predicted"/>
<comment type="catalytic activity">
    <reaction evidence="20">
        <text>DNA(n) + a 2'-deoxyribonucleoside 5'-triphosphate = DNA(n+1) + diphosphate</text>
        <dbReference type="Rhea" id="RHEA:22508"/>
        <dbReference type="Rhea" id="RHEA-COMP:17339"/>
        <dbReference type="Rhea" id="RHEA-COMP:17340"/>
        <dbReference type="ChEBI" id="CHEBI:33019"/>
        <dbReference type="ChEBI" id="CHEBI:61560"/>
        <dbReference type="ChEBI" id="CHEBI:173112"/>
        <dbReference type="EC" id="2.7.7.7"/>
    </reaction>
</comment>
<keyword evidence="8" id="KW-0547">Nucleotide-binding</keyword>
<keyword evidence="2" id="KW-0815">Transposition</keyword>
<dbReference type="STRING" id="1314674.A0A0D7BDN6"/>
<evidence type="ECO:0000256" key="7">
    <source>
        <dbReference type="ARBA" id="ARBA00022723"/>
    </source>
</evidence>
<dbReference type="InterPro" id="IPR057670">
    <property type="entry name" value="SH3_retrovirus"/>
</dbReference>
<keyword evidence="3" id="KW-1188">Viral release from host cell</keyword>
<dbReference type="Pfam" id="PF13976">
    <property type="entry name" value="gag_pre-integrs"/>
    <property type="match status" value="1"/>
</dbReference>
<dbReference type="Proteomes" id="UP000054007">
    <property type="component" value="Unassembled WGS sequence"/>
</dbReference>
<feature type="domain" description="CCHC-type" evidence="23">
    <location>
        <begin position="214"/>
        <end position="228"/>
    </location>
</feature>
<feature type="compositionally biased region" description="Pro residues" evidence="22">
    <location>
        <begin position="785"/>
        <end position="794"/>
    </location>
</feature>
<keyword evidence="4" id="KW-0645">Protease</keyword>
<dbReference type="InterPro" id="IPR054722">
    <property type="entry name" value="PolX-like_BBD"/>
</dbReference>
<evidence type="ECO:0000256" key="13">
    <source>
        <dbReference type="ARBA" id="ARBA00022884"/>
    </source>
</evidence>
<dbReference type="Pfam" id="PF14223">
    <property type="entry name" value="Retrotran_gag_2"/>
    <property type="match status" value="1"/>
</dbReference>